<dbReference type="PROSITE" id="PS50011">
    <property type="entry name" value="PROTEIN_KINASE_DOM"/>
    <property type="match status" value="1"/>
</dbReference>
<dbReference type="Proteomes" id="UP000054498">
    <property type="component" value="Unassembled WGS sequence"/>
</dbReference>
<dbReference type="GeneID" id="25739855"/>
<dbReference type="EMBL" id="KK101411">
    <property type="protein sequence ID" value="KIZ00983.1"/>
    <property type="molecule type" value="Genomic_DNA"/>
</dbReference>
<name>A0A0D2JPB0_9CHLO</name>
<gene>
    <name evidence="3" type="ORF">MNEG_6979</name>
</gene>
<dbReference type="InterPro" id="IPR053235">
    <property type="entry name" value="Ser_Thr_kinase"/>
</dbReference>
<proteinExistence type="predicted"/>
<accession>A0A0D2JPB0</accession>
<keyword evidence="4" id="KW-1185">Reference proteome</keyword>
<dbReference type="InterPro" id="IPR011009">
    <property type="entry name" value="Kinase-like_dom_sf"/>
</dbReference>
<evidence type="ECO:0000313" key="4">
    <source>
        <dbReference type="Proteomes" id="UP000054498"/>
    </source>
</evidence>
<dbReference type="KEGG" id="mng:MNEG_6979"/>
<sequence length="678" mass="69973">MEGGDLEERGKGSGGGVADAATTSEANDVKSWVAGGNSVKVDFGGAAAGAAAMIRDIYQELPLQNALLAAVRGDATPAKQLMRRHLEALQYCTLPLSAEAQRATAILASMMLDCCAEARRAAGPECPCGMVEGLLRMVASALHAVQGYCSMDAAAVEQLASTRGGLHPEVELRLRMYLAAKGLDGGKGLPLLPLHGGGNNALLWSGVPFVPVSSGVLGGSGVFGSTAEVSLRLAGGAARLLQLDGVSGCMKVIMRRTGKEGLVAAAGRLARAAALTNLLDGSMPLWSVGAAPHMLQVFMPWGRCTLTQQLQRGQQVLPCLVDAGAGPTPRRNEGQDRLLVWRCAPPSVSMLVQAVAGMLEGTAEIHDAGMVVGDYKADNWMYVLGTDGKQPLTDIVLNNLWVCVFAQETLVASDNDGGAAPFHNGSLLGPAQFSHVSPEREAATPAAKGGSLTKEEDVWALGCTGLGLALGIQRMSAPLPVLVKAATPDGADGPTPSQLNCVARSILGRDLDADVCCFICSCLWRDPGKRPTAQELLESPLVRRAHSGPAGKGRGGGAAAAGGGSGGGGGGGGRDDLIDAAACENGADSAYTGCFMDAAVAAMAELQAGCCARAASTPDMCFKVEAERLGKALRVLRSELGDKTPRTGLDCFAWQVGRKQQLQDTVDDAHKLVYVDLE</sequence>
<dbReference type="InterPro" id="IPR000719">
    <property type="entry name" value="Prot_kinase_dom"/>
</dbReference>
<feature type="compositionally biased region" description="Basic and acidic residues" evidence="1">
    <location>
        <begin position="1"/>
        <end position="11"/>
    </location>
</feature>
<feature type="region of interest" description="Disordered" evidence="1">
    <location>
        <begin position="538"/>
        <end position="571"/>
    </location>
</feature>
<dbReference type="SUPFAM" id="SSF56112">
    <property type="entry name" value="Protein kinase-like (PK-like)"/>
    <property type="match status" value="1"/>
</dbReference>
<evidence type="ECO:0000259" key="2">
    <source>
        <dbReference type="PROSITE" id="PS50011"/>
    </source>
</evidence>
<protein>
    <recommendedName>
        <fullName evidence="2">Protein kinase domain-containing protein</fullName>
    </recommendedName>
</protein>
<organism evidence="3 4">
    <name type="scientific">Monoraphidium neglectum</name>
    <dbReference type="NCBI Taxonomy" id="145388"/>
    <lineage>
        <taxon>Eukaryota</taxon>
        <taxon>Viridiplantae</taxon>
        <taxon>Chlorophyta</taxon>
        <taxon>core chlorophytes</taxon>
        <taxon>Chlorophyceae</taxon>
        <taxon>CS clade</taxon>
        <taxon>Sphaeropleales</taxon>
        <taxon>Selenastraceae</taxon>
        <taxon>Monoraphidium</taxon>
    </lineage>
</organism>
<dbReference type="GO" id="GO:0005737">
    <property type="term" value="C:cytoplasm"/>
    <property type="evidence" value="ECO:0007669"/>
    <property type="project" value="TreeGrafter"/>
</dbReference>
<dbReference type="PANTHER" id="PTHR24361">
    <property type="entry name" value="MITOGEN-ACTIVATED KINASE KINASE KINASE"/>
    <property type="match status" value="1"/>
</dbReference>
<feature type="compositionally biased region" description="Gly residues" evidence="1">
    <location>
        <begin position="550"/>
        <end position="571"/>
    </location>
</feature>
<feature type="domain" description="Protein kinase" evidence="2">
    <location>
        <begin position="212"/>
        <end position="542"/>
    </location>
</feature>
<evidence type="ECO:0000256" key="1">
    <source>
        <dbReference type="SAM" id="MobiDB-lite"/>
    </source>
</evidence>
<evidence type="ECO:0000313" key="3">
    <source>
        <dbReference type="EMBL" id="KIZ00983.1"/>
    </source>
</evidence>
<dbReference type="GO" id="GO:0005524">
    <property type="term" value="F:ATP binding"/>
    <property type="evidence" value="ECO:0007669"/>
    <property type="project" value="InterPro"/>
</dbReference>
<dbReference type="RefSeq" id="XP_013900002.1">
    <property type="nucleotide sequence ID" value="XM_014044548.1"/>
</dbReference>
<dbReference type="STRING" id="145388.A0A0D2JPB0"/>
<dbReference type="GO" id="GO:0004674">
    <property type="term" value="F:protein serine/threonine kinase activity"/>
    <property type="evidence" value="ECO:0007669"/>
    <property type="project" value="TreeGrafter"/>
</dbReference>
<reference evidence="3 4" key="1">
    <citation type="journal article" date="2013" name="BMC Genomics">
        <title>Reconstruction of the lipid metabolism for the microalga Monoraphidium neglectum from its genome sequence reveals characteristics suitable for biofuel production.</title>
        <authorList>
            <person name="Bogen C."/>
            <person name="Al-Dilaimi A."/>
            <person name="Albersmeier A."/>
            <person name="Wichmann J."/>
            <person name="Grundmann M."/>
            <person name="Rupp O."/>
            <person name="Lauersen K.J."/>
            <person name="Blifernez-Klassen O."/>
            <person name="Kalinowski J."/>
            <person name="Goesmann A."/>
            <person name="Mussgnug J.H."/>
            <person name="Kruse O."/>
        </authorList>
    </citation>
    <scope>NUCLEOTIDE SEQUENCE [LARGE SCALE GENOMIC DNA]</scope>
    <source>
        <strain evidence="3 4">SAG 48.87</strain>
    </source>
</reference>
<dbReference type="AlphaFoldDB" id="A0A0D2JPB0"/>
<feature type="region of interest" description="Disordered" evidence="1">
    <location>
        <begin position="1"/>
        <end position="21"/>
    </location>
</feature>
<dbReference type="Gene3D" id="1.10.510.10">
    <property type="entry name" value="Transferase(Phosphotransferase) domain 1"/>
    <property type="match status" value="1"/>
</dbReference>